<keyword evidence="3" id="KW-1185">Reference proteome</keyword>
<evidence type="ECO:0000313" key="2">
    <source>
        <dbReference type="EMBL" id="KAJ7616669.1"/>
    </source>
</evidence>
<reference evidence="2" key="1">
    <citation type="submission" date="2023-03" db="EMBL/GenBank/DDBJ databases">
        <title>Massive genome expansion in bonnet fungi (Mycena s.s.) driven by repeated elements and novel gene families across ecological guilds.</title>
        <authorList>
            <consortium name="Lawrence Berkeley National Laboratory"/>
            <person name="Harder C.B."/>
            <person name="Miyauchi S."/>
            <person name="Viragh M."/>
            <person name="Kuo A."/>
            <person name="Thoen E."/>
            <person name="Andreopoulos B."/>
            <person name="Lu D."/>
            <person name="Skrede I."/>
            <person name="Drula E."/>
            <person name="Henrissat B."/>
            <person name="Morin E."/>
            <person name="Kohler A."/>
            <person name="Barry K."/>
            <person name="LaButti K."/>
            <person name="Morin E."/>
            <person name="Salamov A."/>
            <person name="Lipzen A."/>
            <person name="Mereny Z."/>
            <person name="Hegedus B."/>
            <person name="Baldrian P."/>
            <person name="Stursova M."/>
            <person name="Weitz H."/>
            <person name="Taylor A."/>
            <person name="Grigoriev I.V."/>
            <person name="Nagy L.G."/>
            <person name="Martin F."/>
            <person name="Kauserud H."/>
        </authorList>
    </citation>
    <scope>NUCLEOTIDE SEQUENCE</scope>
    <source>
        <strain evidence="2">9284</strain>
    </source>
</reference>
<comment type="caution">
    <text evidence="2">The sequence shown here is derived from an EMBL/GenBank/DDBJ whole genome shotgun (WGS) entry which is preliminary data.</text>
</comment>
<protein>
    <submittedName>
        <fullName evidence="2">P-loop containing nucleoside triphosphate hydrolase protein</fullName>
    </submittedName>
</protein>
<name>A0AAD7BBW7_9AGAR</name>
<feature type="non-terminal residue" evidence="2">
    <location>
        <position position="322"/>
    </location>
</feature>
<keyword evidence="2" id="KW-0378">Hydrolase</keyword>
<dbReference type="AlphaFoldDB" id="A0AAD7BBW7"/>
<dbReference type="InterPro" id="IPR049052">
    <property type="entry name" value="nSTAND1"/>
</dbReference>
<dbReference type="EMBL" id="JARKIF010000022">
    <property type="protein sequence ID" value="KAJ7616669.1"/>
    <property type="molecule type" value="Genomic_DNA"/>
</dbReference>
<dbReference type="Gene3D" id="3.40.50.300">
    <property type="entry name" value="P-loop containing nucleotide triphosphate hydrolases"/>
    <property type="match status" value="1"/>
</dbReference>
<feature type="domain" description="Novel STAND NTPase 1" evidence="1">
    <location>
        <begin position="6"/>
        <end position="143"/>
    </location>
</feature>
<dbReference type="SUPFAM" id="SSF52540">
    <property type="entry name" value="P-loop containing nucleoside triphosphate hydrolases"/>
    <property type="match status" value="1"/>
</dbReference>
<accession>A0AAD7BBW7</accession>
<sequence length="322" mass="35532">LPAPPQIFHGRESELNDIIHSLTEDHARVTILGTGGMGKTSLALAAMHHATIVAKYPHRHFIACQSANNCAELLSLVASHTGMEVGSQTPGRIIQQFRVKPQTLVVLDNFESPWEALDARPEVEEFLSMLGDLAHVAIIVTLRGTERPGKIRWSRPFLSPLKPLSESDAYQVFVDIAGSSHEGEQVRTLLRFTGHLPLAVSLMANVASFETCDTVLEQWRTERTNLLSEGSDTRSNLNVSIKLSFESPRMTEDTRQLLSLLAILPDGLSDVELLQGQLPIPNILSAKMALLQTSLAYTDNTRRIRVLVPIQEFICHIAPPSN</sequence>
<dbReference type="Pfam" id="PF20703">
    <property type="entry name" value="nSTAND1"/>
    <property type="match status" value="1"/>
</dbReference>
<dbReference type="GO" id="GO:0016787">
    <property type="term" value="F:hydrolase activity"/>
    <property type="evidence" value="ECO:0007669"/>
    <property type="project" value="UniProtKB-KW"/>
</dbReference>
<evidence type="ECO:0000313" key="3">
    <source>
        <dbReference type="Proteomes" id="UP001221142"/>
    </source>
</evidence>
<dbReference type="InterPro" id="IPR027417">
    <property type="entry name" value="P-loop_NTPase"/>
</dbReference>
<gene>
    <name evidence="2" type="ORF">FB45DRAFT_1105983</name>
</gene>
<evidence type="ECO:0000259" key="1">
    <source>
        <dbReference type="Pfam" id="PF20703"/>
    </source>
</evidence>
<organism evidence="2 3">
    <name type="scientific">Roridomyces roridus</name>
    <dbReference type="NCBI Taxonomy" id="1738132"/>
    <lineage>
        <taxon>Eukaryota</taxon>
        <taxon>Fungi</taxon>
        <taxon>Dikarya</taxon>
        <taxon>Basidiomycota</taxon>
        <taxon>Agaricomycotina</taxon>
        <taxon>Agaricomycetes</taxon>
        <taxon>Agaricomycetidae</taxon>
        <taxon>Agaricales</taxon>
        <taxon>Marasmiineae</taxon>
        <taxon>Mycenaceae</taxon>
        <taxon>Roridomyces</taxon>
    </lineage>
</organism>
<dbReference type="Proteomes" id="UP001221142">
    <property type="component" value="Unassembled WGS sequence"/>
</dbReference>
<dbReference type="PANTHER" id="PTHR47691:SF3">
    <property type="entry name" value="HTH-TYPE TRANSCRIPTIONAL REGULATOR RV0890C-RELATED"/>
    <property type="match status" value="1"/>
</dbReference>
<feature type="non-terminal residue" evidence="2">
    <location>
        <position position="1"/>
    </location>
</feature>
<dbReference type="PANTHER" id="PTHR47691">
    <property type="entry name" value="REGULATOR-RELATED"/>
    <property type="match status" value="1"/>
</dbReference>
<proteinExistence type="predicted"/>